<gene>
    <name evidence="3" type="ORF">H0264_32400</name>
</gene>
<dbReference type="EMBL" id="CP059399">
    <property type="protein sequence ID" value="QLY29866.1"/>
    <property type="molecule type" value="Genomic_DNA"/>
</dbReference>
<dbReference type="Proteomes" id="UP000515512">
    <property type="component" value="Chromosome"/>
</dbReference>
<evidence type="ECO:0000313" key="3">
    <source>
        <dbReference type="EMBL" id="QLY29866.1"/>
    </source>
</evidence>
<keyword evidence="2" id="KW-0472">Membrane</keyword>
<accession>A0A7D6Z133</accession>
<feature type="compositionally biased region" description="Basic and acidic residues" evidence="1">
    <location>
        <begin position="1"/>
        <end position="11"/>
    </location>
</feature>
<dbReference type="KEGG" id="nhu:H0264_32400"/>
<sequence length="434" mass="44954">MHDQSNDRTQRPGEPPADAYWQRPPGPSHGVTGMPSGEPSQQIPAGGHAWQGAPGMPSGGPNPGAGLFAPVTYPPPGQGNLFPQGQIPPGTVPADGKRPLLRGWVWAALVAVIVLGVSAVIGVRVLTRDEPVAFPVGNCVSLEAATPVEYGCADSKSLYRIVGREDLVLPIESVCRDYNDATKAVAAPAQADTVLCLAPTRFHKTDPGALLPGDCVDVKGAGDSITSVPCDSTSLPAKVVAVEVHPYPMPVNSQACKDVAAARLAFAQASLVFRAVVVCAVPTDPKDMDNAQVGDCASRDAMALVACTDAGASARVLSVQTRTEQPAKPECSGVRGANAAFTTSSDKTDFVLLVCMGPADQKNSLYAVVGECLGSDNTASRSASSTRRVDCSDPAAKYVVSERIDSENAECETPAKLSYAPGVTPGLTICLARR</sequence>
<evidence type="ECO:0000313" key="4">
    <source>
        <dbReference type="Proteomes" id="UP000515512"/>
    </source>
</evidence>
<dbReference type="RefSeq" id="WP_181581069.1">
    <property type="nucleotide sequence ID" value="NZ_CP059399.1"/>
</dbReference>
<name>A0A7D6Z133_9NOCA</name>
<protein>
    <submittedName>
        <fullName evidence="3">Uncharacterized protein</fullName>
    </submittedName>
</protein>
<proteinExistence type="predicted"/>
<evidence type="ECO:0000256" key="1">
    <source>
        <dbReference type="SAM" id="MobiDB-lite"/>
    </source>
</evidence>
<evidence type="ECO:0000256" key="2">
    <source>
        <dbReference type="SAM" id="Phobius"/>
    </source>
</evidence>
<keyword evidence="4" id="KW-1185">Reference proteome</keyword>
<keyword evidence="2" id="KW-0812">Transmembrane</keyword>
<keyword evidence="2" id="KW-1133">Transmembrane helix</keyword>
<dbReference type="AlphaFoldDB" id="A0A7D6Z133"/>
<organism evidence="3 4">
    <name type="scientific">Nocardia huaxiensis</name>
    <dbReference type="NCBI Taxonomy" id="2755382"/>
    <lineage>
        <taxon>Bacteria</taxon>
        <taxon>Bacillati</taxon>
        <taxon>Actinomycetota</taxon>
        <taxon>Actinomycetes</taxon>
        <taxon>Mycobacteriales</taxon>
        <taxon>Nocardiaceae</taxon>
        <taxon>Nocardia</taxon>
    </lineage>
</organism>
<feature type="region of interest" description="Disordered" evidence="1">
    <location>
        <begin position="1"/>
        <end position="69"/>
    </location>
</feature>
<feature type="transmembrane region" description="Helical" evidence="2">
    <location>
        <begin position="104"/>
        <end position="126"/>
    </location>
</feature>
<reference evidence="3 4" key="1">
    <citation type="submission" date="2020-07" db="EMBL/GenBank/DDBJ databases">
        <authorList>
            <person name="Zhuang K."/>
            <person name="Ran Y."/>
        </authorList>
    </citation>
    <scope>NUCLEOTIDE SEQUENCE [LARGE SCALE GENOMIC DNA]</scope>
    <source>
        <strain evidence="3 4">WCH-YHL-001</strain>
    </source>
</reference>